<dbReference type="PANTHER" id="PTHR23513:SF6">
    <property type="entry name" value="MAJOR FACILITATOR SUPERFAMILY ASSOCIATED DOMAIN-CONTAINING PROTEIN"/>
    <property type="match status" value="1"/>
</dbReference>
<dbReference type="AlphaFoldDB" id="A0A1Y0IHL0"/>
<evidence type="ECO:0000256" key="3">
    <source>
        <dbReference type="ARBA" id="ARBA00022475"/>
    </source>
</evidence>
<comment type="subcellular location">
    <subcellularLocation>
        <location evidence="1">Cell membrane</location>
        <topology evidence="1">Multi-pass membrane protein</topology>
    </subcellularLocation>
</comment>
<evidence type="ECO:0000256" key="6">
    <source>
        <dbReference type="ARBA" id="ARBA00023136"/>
    </source>
</evidence>
<feature type="transmembrane region" description="Helical" evidence="7">
    <location>
        <begin position="57"/>
        <end position="78"/>
    </location>
</feature>
<protein>
    <recommendedName>
        <fullName evidence="8">Major facilitator superfamily (MFS) profile domain-containing protein</fullName>
    </recommendedName>
</protein>
<evidence type="ECO:0000256" key="4">
    <source>
        <dbReference type="ARBA" id="ARBA00022692"/>
    </source>
</evidence>
<feature type="transmembrane region" description="Helical" evidence="7">
    <location>
        <begin position="229"/>
        <end position="251"/>
    </location>
</feature>
<name>A0A1Y0IHL0_9BACL</name>
<dbReference type="Gene3D" id="1.20.1250.20">
    <property type="entry name" value="MFS general substrate transporter like domains"/>
    <property type="match status" value="1"/>
</dbReference>
<dbReference type="Pfam" id="PF07690">
    <property type="entry name" value="MFS_1"/>
    <property type="match status" value="1"/>
</dbReference>
<evidence type="ECO:0000256" key="5">
    <source>
        <dbReference type="ARBA" id="ARBA00022989"/>
    </source>
</evidence>
<feature type="transmembrane region" description="Helical" evidence="7">
    <location>
        <begin position="360"/>
        <end position="382"/>
    </location>
</feature>
<dbReference type="SUPFAM" id="SSF103473">
    <property type="entry name" value="MFS general substrate transporter"/>
    <property type="match status" value="1"/>
</dbReference>
<keyword evidence="2" id="KW-0813">Transport</keyword>
<evidence type="ECO:0000259" key="8">
    <source>
        <dbReference type="PROSITE" id="PS50850"/>
    </source>
</evidence>
<dbReference type="GO" id="GO:0005886">
    <property type="term" value="C:plasma membrane"/>
    <property type="evidence" value="ECO:0007669"/>
    <property type="project" value="UniProtKB-SubCell"/>
</dbReference>
<dbReference type="InterPro" id="IPR011701">
    <property type="entry name" value="MFS"/>
</dbReference>
<feature type="transmembrane region" description="Helical" evidence="7">
    <location>
        <begin position="296"/>
        <end position="317"/>
    </location>
</feature>
<evidence type="ECO:0000256" key="2">
    <source>
        <dbReference type="ARBA" id="ARBA00022448"/>
    </source>
</evidence>
<dbReference type="Proteomes" id="UP000195437">
    <property type="component" value="Chromosome"/>
</dbReference>
<feature type="domain" description="Major facilitator superfamily (MFS) profile" evidence="8">
    <location>
        <begin position="1"/>
        <end position="414"/>
    </location>
</feature>
<proteinExistence type="predicted"/>
<keyword evidence="5 7" id="KW-1133">Transmembrane helix</keyword>
<dbReference type="InterPro" id="IPR036259">
    <property type="entry name" value="MFS_trans_sf"/>
</dbReference>
<dbReference type="PANTHER" id="PTHR23513">
    <property type="entry name" value="INTEGRAL MEMBRANE EFFLUX PROTEIN-RELATED"/>
    <property type="match status" value="1"/>
</dbReference>
<dbReference type="CDD" id="cd06173">
    <property type="entry name" value="MFS_MefA_like"/>
    <property type="match status" value="1"/>
</dbReference>
<accession>A0A1Y0IHL0</accession>
<evidence type="ECO:0000256" key="7">
    <source>
        <dbReference type="SAM" id="Phobius"/>
    </source>
</evidence>
<keyword evidence="3" id="KW-1003">Cell membrane</keyword>
<dbReference type="GO" id="GO:0022857">
    <property type="term" value="F:transmembrane transporter activity"/>
    <property type="evidence" value="ECO:0007669"/>
    <property type="project" value="InterPro"/>
</dbReference>
<dbReference type="InterPro" id="IPR020846">
    <property type="entry name" value="MFS_dom"/>
</dbReference>
<keyword evidence="6 7" id="KW-0472">Membrane</keyword>
<feature type="transmembrane region" description="Helical" evidence="7">
    <location>
        <begin position="388"/>
        <end position="409"/>
    </location>
</feature>
<feature type="transmembrane region" description="Helical" evidence="7">
    <location>
        <begin position="90"/>
        <end position="120"/>
    </location>
</feature>
<sequence length="420" mass="45344">MNQGKDCPGMKKQTIFTPLRKKPFRTLFTAQVFSDTGNWFDIIALNLLVSYHWGMDIIANAAIDLAVAVPWVFLGPLLGVWADRLPRKQVMLICTLMRIGVVIGFIFAPNLPVLLALVFAKTVFAVMFDPARQGLFRQVVPEEELAEATALSQTCANATKIIGPAIGGLLMAIVAPKFVFMTEAVLYGIALLFLLRLPNVQPSAEEVKTEKNFWRELKEGIAHISKKRILVVAISLAALNLFFVFLYDAFYAPLTIALNLGQIGYGLVVSSFGIGAVAGSLIAGQWTSWKGNPLRMMCWSLLLAGAMVVVIGLGGMNIVHGSIVFWCAVCLIVGALGAGTSVPFGYLLQSETPPELMGRVFSVSNAMQGVMLLAAPMIGVAFGRAYGIGAVFAFSGVMLALTAIVYLIYTKKTNVRPTVS</sequence>
<evidence type="ECO:0000256" key="1">
    <source>
        <dbReference type="ARBA" id="ARBA00004651"/>
    </source>
</evidence>
<keyword evidence="4 7" id="KW-0812">Transmembrane</keyword>
<evidence type="ECO:0000313" key="9">
    <source>
        <dbReference type="EMBL" id="ARU59928.1"/>
    </source>
</evidence>
<reference evidence="10" key="1">
    <citation type="submission" date="2017-05" db="EMBL/GenBank/DDBJ databases">
        <authorList>
            <person name="Sung H."/>
        </authorList>
    </citation>
    <scope>NUCLEOTIDE SEQUENCE [LARGE SCALE GENOMIC DNA]</scope>
    <source>
        <strain evidence="10">AR23208</strain>
    </source>
</reference>
<gene>
    <name evidence="9" type="ORF">CBW65_01790</name>
</gene>
<feature type="transmembrane region" description="Helical" evidence="7">
    <location>
        <begin position="323"/>
        <end position="348"/>
    </location>
</feature>
<dbReference type="EMBL" id="CP021434">
    <property type="protein sequence ID" value="ARU59928.1"/>
    <property type="molecule type" value="Genomic_DNA"/>
</dbReference>
<feature type="transmembrane region" description="Helical" evidence="7">
    <location>
        <begin position="178"/>
        <end position="195"/>
    </location>
</feature>
<evidence type="ECO:0000313" key="10">
    <source>
        <dbReference type="Proteomes" id="UP000195437"/>
    </source>
</evidence>
<dbReference type="PROSITE" id="PS50850">
    <property type="entry name" value="MFS"/>
    <property type="match status" value="1"/>
</dbReference>
<feature type="transmembrane region" description="Helical" evidence="7">
    <location>
        <begin position="263"/>
        <end position="284"/>
    </location>
</feature>
<organism evidence="9 10">
    <name type="scientific">Tumebacillus avium</name>
    <dbReference type="NCBI Taxonomy" id="1903704"/>
    <lineage>
        <taxon>Bacteria</taxon>
        <taxon>Bacillati</taxon>
        <taxon>Bacillota</taxon>
        <taxon>Bacilli</taxon>
        <taxon>Bacillales</taxon>
        <taxon>Alicyclobacillaceae</taxon>
        <taxon>Tumebacillus</taxon>
    </lineage>
</organism>
<dbReference type="KEGG" id="tum:CBW65_01790"/>
<keyword evidence="10" id="KW-1185">Reference proteome</keyword>